<dbReference type="InterPro" id="IPR036582">
    <property type="entry name" value="Mao_N_sf"/>
</dbReference>
<dbReference type="RefSeq" id="WP_082867654.1">
    <property type="nucleotide sequence ID" value="NZ_FTNK01000040.1"/>
</dbReference>
<feature type="chain" id="PRO_5046524467" evidence="1">
    <location>
        <begin position="24"/>
        <end position="281"/>
    </location>
</feature>
<keyword evidence="1" id="KW-0732">Signal</keyword>
<organism evidence="3 4">
    <name type="scientific">Paenibacillus macquariensis</name>
    <dbReference type="NCBI Taxonomy" id="948756"/>
    <lineage>
        <taxon>Bacteria</taxon>
        <taxon>Bacillati</taxon>
        <taxon>Bacillota</taxon>
        <taxon>Bacilli</taxon>
        <taxon>Bacillales</taxon>
        <taxon>Paenibacillaceae</taxon>
        <taxon>Paenibacillus</taxon>
    </lineage>
</organism>
<proteinExistence type="predicted"/>
<protein>
    <submittedName>
        <fullName evidence="3">Copper amine oxidase N-terminal domain-containing protein</fullName>
    </submittedName>
</protein>
<comment type="caution">
    <text evidence="3">The sequence shown here is derived from an EMBL/GenBank/DDBJ whole genome shotgun (WGS) entry which is preliminary data.</text>
</comment>
<reference evidence="3 4" key="1">
    <citation type="submission" date="2017-01" db="EMBL/GenBank/DDBJ databases">
        <authorList>
            <person name="Varghese N."/>
            <person name="Submissions S."/>
        </authorList>
    </citation>
    <scope>NUCLEOTIDE SEQUENCE [LARGE SCALE GENOMIC DNA]</scope>
    <source>
        <strain evidence="3 4">ATCC 23464</strain>
    </source>
</reference>
<dbReference type="SUPFAM" id="SSF55383">
    <property type="entry name" value="Copper amine oxidase, domain N"/>
    <property type="match status" value="1"/>
</dbReference>
<name>A0ABY1KEH7_9BACL</name>
<evidence type="ECO:0000256" key="1">
    <source>
        <dbReference type="SAM" id="SignalP"/>
    </source>
</evidence>
<gene>
    <name evidence="3" type="ORF">SAMN05421578_1405</name>
</gene>
<dbReference type="Proteomes" id="UP000186666">
    <property type="component" value="Unassembled WGS sequence"/>
</dbReference>
<sequence>MKKGIISFLCLIMLLTTAGIAVAASEITVKVNQKTVVFPDAKPYVEGSRVMIPVRFVSEALGAKVDYKNKTVLIEKDGKNISMKVDSMTVLVSGKKIMLDVPVRMKKERVFVPLRFVSEALNSNVDWNAKEQIVTITTKKGPQLPTETPFQWGTETNLGKSLFINNMTVQNGKLRFSLPINSKAVLYKPGNGNGEVLKSGEDYTYSLGKSQGYLMITMVYPGKETVEGYAVYLDTNSENLDGKFANISNDAAVETTVIINGKMVSSASTLSKVIESIKKLK</sequence>
<dbReference type="EMBL" id="FTNK01000040">
    <property type="protein sequence ID" value="SIR71149.1"/>
    <property type="molecule type" value="Genomic_DNA"/>
</dbReference>
<evidence type="ECO:0000259" key="2">
    <source>
        <dbReference type="Pfam" id="PF07833"/>
    </source>
</evidence>
<keyword evidence="4" id="KW-1185">Reference proteome</keyword>
<dbReference type="Pfam" id="PF07833">
    <property type="entry name" value="Cu_amine_oxidN1"/>
    <property type="match status" value="1"/>
</dbReference>
<feature type="domain" description="Copper amine oxidase-like N-terminal" evidence="2">
    <location>
        <begin position="30"/>
        <end position="136"/>
    </location>
</feature>
<feature type="signal peptide" evidence="1">
    <location>
        <begin position="1"/>
        <end position="23"/>
    </location>
</feature>
<dbReference type="InterPro" id="IPR012854">
    <property type="entry name" value="Cu_amine_oxidase-like_N"/>
</dbReference>
<evidence type="ECO:0000313" key="4">
    <source>
        <dbReference type="Proteomes" id="UP000186666"/>
    </source>
</evidence>
<accession>A0ABY1KEH7</accession>
<evidence type="ECO:0000313" key="3">
    <source>
        <dbReference type="EMBL" id="SIR71149.1"/>
    </source>
</evidence>
<dbReference type="Gene3D" id="3.30.457.10">
    <property type="entry name" value="Copper amine oxidase-like, N-terminal domain"/>
    <property type="match status" value="2"/>
</dbReference>